<dbReference type="Gene3D" id="3.40.50.1000">
    <property type="entry name" value="HAD superfamily/HAD-like"/>
    <property type="match status" value="2"/>
</dbReference>
<name>A0ABT1SIJ5_9FIRM</name>
<reference evidence="1 2" key="1">
    <citation type="submission" date="2022-06" db="EMBL/GenBank/DDBJ databases">
        <title>Isolation of gut microbiota from human fecal samples.</title>
        <authorList>
            <person name="Pamer E.G."/>
            <person name="Barat B."/>
            <person name="Waligurski E."/>
            <person name="Medina S."/>
            <person name="Paddock L."/>
            <person name="Mostad J."/>
        </authorList>
    </citation>
    <scope>NUCLEOTIDE SEQUENCE [LARGE SCALE GENOMIC DNA]</scope>
    <source>
        <strain evidence="1 2">DFI.6.1</strain>
    </source>
</reference>
<proteinExistence type="predicted"/>
<comment type="caution">
    <text evidence="1">The sequence shown here is derived from an EMBL/GenBank/DDBJ whole genome shotgun (WGS) entry which is preliminary data.</text>
</comment>
<sequence length="260" mass="29393">MKERWKHKTWLIDLDGTMYRGKKQIPGAIELISYLQKEKIPYCFVTNNAMRTKKQNVAHMEALGFHGIKEDEFFTSAMAAARYVARMSDRRNAYYIGEDGLREALLENGFTIVDDHSDFVFVGLSRSKTYMDYSKAFEQLWNGAKLIGTNCDRRLADGDHFLIGNGSIVEMLAYASEQESLKLGKPYAPMLEETLAYLNKQKEDCIILGDNMETDIAFGALHGVETILVESGVHTAADCARYAFAPSACYHDLFACMDDE</sequence>
<evidence type="ECO:0000313" key="1">
    <source>
        <dbReference type="EMBL" id="MCQ5120945.1"/>
    </source>
</evidence>
<evidence type="ECO:0000313" key="2">
    <source>
        <dbReference type="Proteomes" id="UP001524435"/>
    </source>
</evidence>
<dbReference type="SUPFAM" id="SSF56784">
    <property type="entry name" value="HAD-like"/>
    <property type="match status" value="1"/>
</dbReference>
<dbReference type="Pfam" id="PF13344">
    <property type="entry name" value="Hydrolase_6"/>
    <property type="match status" value="1"/>
</dbReference>
<keyword evidence="1" id="KW-0378">Hydrolase</keyword>
<dbReference type="PANTHER" id="PTHR19288">
    <property type="entry name" value="4-NITROPHENYLPHOSPHATASE-RELATED"/>
    <property type="match status" value="1"/>
</dbReference>
<dbReference type="GO" id="GO:0016787">
    <property type="term" value="F:hydrolase activity"/>
    <property type="evidence" value="ECO:0007669"/>
    <property type="project" value="UniProtKB-KW"/>
</dbReference>
<dbReference type="Proteomes" id="UP001524435">
    <property type="component" value="Unassembled WGS sequence"/>
</dbReference>
<dbReference type="InterPro" id="IPR006357">
    <property type="entry name" value="HAD-SF_hydro_IIA"/>
</dbReference>
<dbReference type="Pfam" id="PF13242">
    <property type="entry name" value="Hydrolase_like"/>
    <property type="match status" value="1"/>
</dbReference>
<keyword evidence="2" id="KW-1185">Reference proteome</keyword>
<dbReference type="InterPro" id="IPR036412">
    <property type="entry name" value="HAD-like_sf"/>
</dbReference>
<gene>
    <name evidence="1" type="ORF">NE663_01560</name>
</gene>
<dbReference type="NCBIfam" id="TIGR01460">
    <property type="entry name" value="HAD-SF-IIA"/>
    <property type="match status" value="1"/>
</dbReference>
<accession>A0ABT1SIJ5</accession>
<organism evidence="1 2">
    <name type="scientific">Massilicoli timonensis</name>
    <dbReference type="NCBI Taxonomy" id="2015901"/>
    <lineage>
        <taxon>Bacteria</taxon>
        <taxon>Bacillati</taxon>
        <taxon>Bacillota</taxon>
        <taxon>Erysipelotrichia</taxon>
        <taxon>Erysipelotrichales</taxon>
        <taxon>Erysipelotrichaceae</taxon>
        <taxon>Massilicoli</taxon>
    </lineage>
</organism>
<dbReference type="RefSeq" id="WP_102266765.1">
    <property type="nucleotide sequence ID" value="NZ_CALVCM010000018.1"/>
</dbReference>
<dbReference type="PANTHER" id="PTHR19288:SF46">
    <property type="entry name" value="HALOACID DEHALOGENASE-LIKE HYDROLASE DOMAIN-CONTAINING PROTEIN 2"/>
    <property type="match status" value="1"/>
</dbReference>
<dbReference type="EMBL" id="JANGCH010000002">
    <property type="protein sequence ID" value="MCQ5120945.1"/>
    <property type="molecule type" value="Genomic_DNA"/>
</dbReference>
<dbReference type="InterPro" id="IPR023214">
    <property type="entry name" value="HAD_sf"/>
</dbReference>
<protein>
    <submittedName>
        <fullName evidence="1">HAD-IIA family hydrolase</fullName>
    </submittedName>
</protein>